<reference evidence="5 6" key="1">
    <citation type="submission" date="2020-04" db="EMBL/GenBank/DDBJ databases">
        <authorList>
            <person name="Laetsch R D."/>
            <person name="Stevens L."/>
            <person name="Kumar S."/>
            <person name="Blaxter L. M."/>
        </authorList>
    </citation>
    <scope>NUCLEOTIDE SEQUENCE [LARGE SCALE GENOMIC DNA]</scope>
</reference>
<comment type="caution">
    <text evidence="5">The sequence shown here is derived from an EMBL/GenBank/DDBJ whole genome shotgun (WGS) entry which is preliminary data.</text>
</comment>
<feature type="site" description="Lowers pKa of active site Tyr" evidence="3">
    <location>
        <position position="81"/>
    </location>
</feature>
<dbReference type="OrthoDB" id="416253at2759"/>
<evidence type="ECO:0000256" key="3">
    <source>
        <dbReference type="PIRSR" id="PIRSR000097-3"/>
    </source>
</evidence>
<evidence type="ECO:0000256" key="1">
    <source>
        <dbReference type="PIRSR" id="PIRSR000097-1"/>
    </source>
</evidence>
<dbReference type="InterPro" id="IPR018170">
    <property type="entry name" value="Aldo/ket_reductase_CS"/>
</dbReference>
<proteinExistence type="predicted"/>
<accession>A0A8S1EH77</accession>
<sequence>MSVGGPTLKFSNGVEMPQVGLGTWLSSPEEVKKAVKFAVKSGYRLIDTATLYENEAAIGEAVQELINEGVVKREDLFITTKAFVNQLAPEKLEEALRASLNRLKLDYVDLYLAHMPTAFKEDMSDKLDIPVEQIWKGFEKVYKLKLTRSIGSGSIPVHNSQVELHLYFPQHEHVNFCKKHNIIVTSYATLGSPGRKEAVFPGGKLLWAEAPSDLEDVNVKKLSEKYNKTPAQILLRYAIDRGIAIIPKSTNEKRIIENFQLFDFKLSQDEINFLESSKINQRLFLHQFMACHPEDGFKSER</sequence>
<feature type="domain" description="NADP-dependent oxidoreductase" evidence="4">
    <location>
        <begin position="19"/>
        <end position="276"/>
    </location>
</feature>
<feature type="binding site" evidence="2">
    <location>
        <position position="114"/>
    </location>
    <ligand>
        <name>substrate</name>
    </ligand>
</feature>
<evidence type="ECO:0000259" key="4">
    <source>
        <dbReference type="Pfam" id="PF00248"/>
    </source>
</evidence>
<dbReference type="InterPro" id="IPR036812">
    <property type="entry name" value="NAD(P)_OxRdtase_dom_sf"/>
</dbReference>
<dbReference type="PIRSF" id="PIRSF000097">
    <property type="entry name" value="AKR"/>
    <property type="match status" value="1"/>
</dbReference>
<feature type="active site" description="Proton donor" evidence="1">
    <location>
        <position position="52"/>
    </location>
</feature>
<keyword evidence="6" id="KW-1185">Reference proteome</keyword>
<dbReference type="InterPro" id="IPR023210">
    <property type="entry name" value="NADP_OxRdtase_dom"/>
</dbReference>
<dbReference type="Gene3D" id="3.20.20.100">
    <property type="entry name" value="NADP-dependent oxidoreductase domain"/>
    <property type="match status" value="1"/>
</dbReference>
<organism evidence="5 6">
    <name type="scientific">Caenorhabditis bovis</name>
    <dbReference type="NCBI Taxonomy" id="2654633"/>
    <lineage>
        <taxon>Eukaryota</taxon>
        <taxon>Metazoa</taxon>
        <taxon>Ecdysozoa</taxon>
        <taxon>Nematoda</taxon>
        <taxon>Chromadorea</taxon>
        <taxon>Rhabditida</taxon>
        <taxon>Rhabditina</taxon>
        <taxon>Rhabditomorpha</taxon>
        <taxon>Rhabditoidea</taxon>
        <taxon>Rhabditidae</taxon>
        <taxon>Peloderinae</taxon>
        <taxon>Caenorhabditis</taxon>
    </lineage>
</organism>
<dbReference type="Proteomes" id="UP000494206">
    <property type="component" value="Unassembled WGS sequence"/>
</dbReference>
<dbReference type="PANTHER" id="PTHR11732">
    <property type="entry name" value="ALDO/KETO REDUCTASE"/>
    <property type="match status" value="1"/>
</dbReference>
<dbReference type="AlphaFoldDB" id="A0A8S1EH77"/>
<dbReference type="PROSITE" id="PS00798">
    <property type="entry name" value="ALDOKETO_REDUCTASE_1"/>
    <property type="match status" value="1"/>
</dbReference>
<dbReference type="PROSITE" id="PS00063">
    <property type="entry name" value="ALDOKETO_REDUCTASE_3"/>
    <property type="match status" value="1"/>
</dbReference>
<evidence type="ECO:0000256" key="2">
    <source>
        <dbReference type="PIRSR" id="PIRSR000097-2"/>
    </source>
</evidence>
<dbReference type="FunFam" id="3.20.20.100:FF:000029">
    <property type="entry name" value="Aldo-keto reductase"/>
    <property type="match status" value="1"/>
</dbReference>
<dbReference type="GO" id="GO:0016491">
    <property type="term" value="F:oxidoreductase activity"/>
    <property type="evidence" value="ECO:0007669"/>
    <property type="project" value="InterPro"/>
</dbReference>
<dbReference type="EMBL" id="CADEPM010000002">
    <property type="protein sequence ID" value="CAB3399476.1"/>
    <property type="molecule type" value="Genomic_DNA"/>
</dbReference>
<dbReference type="PRINTS" id="PR00069">
    <property type="entry name" value="ALDKETRDTASE"/>
</dbReference>
<evidence type="ECO:0000313" key="6">
    <source>
        <dbReference type="Proteomes" id="UP000494206"/>
    </source>
</evidence>
<dbReference type="Pfam" id="PF00248">
    <property type="entry name" value="Aldo_ket_red"/>
    <property type="match status" value="1"/>
</dbReference>
<dbReference type="SUPFAM" id="SSF51430">
    <property type="entry name" value="NAD(P)-linked oxidoreductase"/>
    <property type="match status" value="1"/>
</dbReference>
<dbReference type="InterPro" id="IPR020471">
    <property type="entry name" value="AKR"/>
</dbReference>
<evidence type="ECO:0000313" key="5">
    <source>
        <dbReference type="EMBL" id="CAB3399476.1"/>
    </source>
</evidence>
<protein>
    <recommendedName>
        <fullName evidence="4">NADP-dependent oxidoreductase domain-containing protein</fullName>
    </recommendedName>
</protein>
<gene>
    <name evidence="5" type="ORF">CBOVIS_LOCUS2593</name>
</gene>
<name>A0A8S1EH77_9PELO</name>